<feature type="domain" description="DUF1985" evidence="1">
    <location>
        <begin position="84"/>
        <end position="210"/>
    </location>
</feature>
<reference evidence="2" key="2">
    <citation type="submission" date="2023-06" db="EMBL/GenBank/DDBJ databases">
        <authorList>
            <person name="Swenson N.G."/>
            <person name="Wegrzyn J.L."/>
            <person name="Mcevoy S.L."/>
        </authorList>
    </citation>
    <scope>NUCLEOTIDE SEQUENCE</scope>
    <source>
        <strain evidence="2">NS2018</strain>
        <tissue evidence="2">Leaf</tissue>
    </source>
</reference>
<name>A0AA39THG1_ACESA</name>
<dbReference type="InterPro" id="IPR015410">
    <property type="entry name" value="DUF1985"/>
</dbReference>
<protein>
    <recommendedName>
        <fullName evidence="1">DUF1985 domain-containing protein</fullName>
    </recommendedName>
</protein>
<evidence type="ECO:0000313" key="2">
    <source>
        <dbReference type="EMBL" id="KAK0606497.1"/>
    </source>
</evidence>
<reference evidence="2" key="1">
    <citation type="journal article" date="2022" name="Plant J.">
        <title>Strategies of tolerance reflected in two North American maple genomes.</title>
        <authorList>
            <person name="McEvoy S.L."/>
            <person name="Sezen U.U."/>
            <person name="Trouern-Trend A."/>
            <person name="McMahon S.M."/>
            <person name="Schaberg P.G."/>
            <person name="Yang J."/>
            <person name="Wegrzyn J.L."/>
            <person name="Swenson N.G."/>
        </authorList>
    </citation>
    <scope>NUCLEOTIDE SEQUENCE</scope>
    <source>
        <strain evidence="2">NS2018</strain>
    </source>
</reference>
<evidence type="ECO:0000313" key="3">
    <source>
        <dbReference type="Proteomes" id="UP001168877"/>
    </source>
</evidence>
<dbReference type="PANTHER" id="PTHR48449:SF1">
    <property type="entry name" value="DUF1985 DOMAIN-CONTAINING PROTEIN"/>
    <property type="match status" value="1"/>
</dbReference>
<proteinExistence type="predicted"/>
<keyword evidence="3" id="KW-1185">Reference proteome</keyword>
<dbReference type="Proteomes" id="UP001168877">
    <property type="component" value="Unassembled WGS sequence"/>
</dbReference>
<accession>A0AA39THG1</accession>
<organism evidence="2 3">
    <name type="scientific">Acer saccharum</name>
    <name type="common">Sugar maple</name>
    <dbReference type="NCBI Taxonomy" id="4024"/>
    <lineage>
        <taxon>Eukaryota</taxon>
        <taxon>Viridiplantae</taxon>
        <taxon>Streptophyta</taxon>
        <taxon>Embryophyta</taxon>
        <taxon>Tracheophyta</taxon>
        <taxon>Spermatophyta</taxon>
        <taxon>Magnoliopsida</taxon>
        <taxon>eudicotyledons</taxon>
        <taxon>Gunneridae</taxon>
        <taxon>Pentapetalae</taxon>
        <taxon>rosids</taxon>
        <taxon>malvids</taxon>
        <taxon>Sapindales</taxon>
        <taxon>Sapindaceae</taxon>
        <taxon>Hippocastanoideae</taxon>
        <taxon>Acereae</taxon>
        <taxon>Acer</taxon>
    </lineage>
</organism>
<comment type="caution">
    <text evidence="2">The sequence shown here is derived from an EMBL/GenBank/DDBJ whole genome shotgun (WGS) entry which is preliminary data.</text>
</comment>
<sequence length="211" mass="24330">MENINYEDFLITPKDKWIKKSTTNVYCNLNALPDIVKVLKKVGQLKEFHSTCFGHLVHIPEDLTFSAGVLHNLLLRQIHVPGVTGENELHFSVGGKLLKFTQREFCLVTGLQFGVMSNIFLKQYAPIEDGIHARYFEKDENIHLVNVWEKFLTGRFDKPMDGLKMALLLIANMILFGQDPRKRVTLLLFELVEDLESFNSFAWGSYVYMMT</sequence>
<dbReference type="EMBL" id="JAUESC010000002">
    <property type="protein sequence ID" value="KAK0606497.1"/>
    <property type="molecule type" value="Genomic_DNA"/>
</dbReference>
<gene>
    <name evidence="2" type="ORF">LWI29_038384</name>
</gene>
<evidence type="ECO:0000259" key="1">
    <source>
        <dbReference type="Pfam" id="PF09331"/>
    </source>
</evidence>
<dbReference type="Pfam" id="PF09331">
    <property type="entry name" value="DUF1985"/>
    <property type="match status" value="1"/>
</dbReference>
<dbReference type="PANTHER" id="PTHR48449">
    <property type="entry name" value="DUF1985 DOMAIN-CONTAINING PROTEIN"/>
    <property type="match status" value="1"/>
</dbReference>
<dbReference type="AlphaFoldDB" id="A0AA39THG1"/>